<evidence type="ECO:0000256" key="1">
    <source>
        <dbReference type="SAM" id="MobiDB-lite"/>
    </source>
</evidence>
<dbReference type="SUPFAM" id="SSF103515">
    <property type="entry name" value="Autotransporter"/>
    <property type="match status" value="1"/>
</dbReference>
<keyword evidence="4" id="KW-1185">Reference proteome</keyword>
<evidence type="ECO:0000256" key="2">
    <source>
        <dbReference type="SAM" id="SignalP"/>
    </source>
</evidence>
<reference evidence="3" key="1">
    <citation type="journal article" date="2024" name="Antonie Van Leeuwenhoek">
        <title>Bradyrhizobium ontarionense sp. nov., a novel bacterial symbiont isolated from Aeschynomene indica (Indian jointvetch), harbours photosynthesis, nitrogen fixation and nitrous oxide (N2O) reductase genes.</title>
        <authorList>
            <person name="Bromfield E.S.P."/>
            <person name="Cloutier S."/>
        </authorList>
    </citation>
    <scope>NUCLEOTIDE SEQUENCE</scope>
    <source>
        <strain evidence="3">A19</strain>
    </source>
</reference>
<feature type="region of interest" description="Disordered" evidence="1">
    <location>
        <begin position="40"/>
        <end position="101"/>
    </location>
</feature>
<sequence>MARRLGQWTSLMAVGGLLALAWPVAPAAAQSSCGVETYAAAQSCPPPTPSPTPTASPTPTPTSTPTPTPTASPTPTPTATPTPTPTPSPTPTGAGNSANSINGLADQRFNQMITNRVLGLVLLGVNEQINCNDCISAFGSAGSFSAGIHGRKQLTNNLALLAGLAYTQYNENGYHVTSAPIGAFALRYDFTDWGSSRPFFDVGTILTPYERVRYGRSYTTSLGNVTVDGTTTASNYAVYGRAGWINRISPRDELAASVELWQLWQRVAGYRDPAASFNPFDASVAGGTDRTSLVKIGGQWTHLFGTSLEANINGGYVQSFASKSGIVAAVTGNGTVTPTMGNQGWFEYGGRLGFRLSEGWIADLFVNGTLGPQPVGTTIHGGIGLRIHY</sequence>
<dbReference type="InterPro" id="IPR036709">
    <property type="entry name" value="Autotransporte_beta_dom_sf"/>
</dbReference>
<proteinExistence type="predicted"/>
<protein>
    <recommendedName>
        <fullName evidence="5">Autotransporter domain-containing protein</fullName>
    </recommendedName>
</protein>
<feature type="compositionally biased region" description="Pro residues" evidence="1">
    <location>
        <begin position="44"/>
        <end position="90"/>
    </location>
</feature>
<dbReference type="Proteomes" id="UP001431010">
    <property type="component" value="Chromosome"/>
</dbReference>
<feature type="signal peptide" evidence="2">
    <location>
        <begin position="1"/>
        <end position="27"/>
    </location>
</feature>
<dbReference type="RefSeq" id="WP_231326923.1">
    <property type="nucleotide sequence ID" value="NZ_CP088156.1"/>
</dbReference>
<accession>A0ABY3RL32</accession>
<name>A0ABY3RL32_9BRAD</name>
<evidence type="ECO:0000313" key="4">
    <source>
        <dbReference type="Proteomes" id="UP001431010"/>
    </source>
</evidence>
<gene>
    <name evidence="3" type="ORF">LQG66_14675</name>
</gene>
<keyword evidence="2" id="KW-0732">Signal</keyword>
<dbReference type="EMBL" id="CP088156">
    <property type="protein sequence ID" value="UFZ07473.1"/>
    <property type="molecule type" value="Genomic_DNA"/>
</dbReference>
<evidence type="ECO:0000313" key="3">
    <source>
        <dbReference type="EMBL" id="UFZ07473.1"/>
    </source>
</evidence>
<feature type="chain" id="PRO_5046288525" description="Autotransporter domain-containing protein" evidence="2">
    <location>
        <begin position="28"/>
        <end position="389"/>
    </location>
</feature>
<evidence type="ECO:0008006" key="5">
    <source>
        <dbReference type="Google" id="ProtNLM"/>
    </source>
</evidence>
<organism evidence="3 4">
    <name type="scientific">Bradyrhizobium ontarionense</name>
    <dbReference type="NCBI Taxonomy" id="2898149"/>
    <lineage>
        <taxon>Bacteria</taxon>
        <taxon>Pseudomonadati</taxon>
        <taxon>Pseudomonadota</taxon>
        <taxon>Alphaproteobacteria</taxon>
        <taxon>Hyphomicrobiales</taxon>
        <taxon>Nitrobacteraceae</taxon>
        <taxon>Bradyrhizobium</taxon>
    </lineage>
</organism>